<dbReference type="InterPro" id="IPR050109">
    <property type="entry name" value="HTH-type_TetR-like_transc_reg"/>
</dbReference>
<evidence type="ECO:0000256" key="4">
    <source>
        <dbReference type="ARBA" id="ARBA00023163"/>
    </source>
</evidence>
<evidence type="ECO:0000256" key="5">
    <source>
        <dbReference type="PROSITE-ProRule" id="PRU00335"/>
    </source>
</evidence>
<protein>
    <submittedName>
        <fullName evidence="7">TetR family transcriptional regulator</fullName>
    </submittedName>
</protein>
<sequence>MAITERKSPRRSRAANKVFRRQQLIDATIDCIDKLGFSDTTIAKVAERAGVSQGIVIFHFKTKDGLLLETLQYLTEEYMNVYRQKLDEAGPTPIDKIAALIHTDFDPLVCNRKKIGVWYAFWGEAKTRPTYLKVCDQRDAERYEYMRQFCTQACEAEGGILKGDAAAMGIDGALDGMWMRVLLNNRGGIQDDKTMVFNLFESLFPSQAEQIRLLAQRK</sequence>
<dbReference type="Proteomes" id="UP000256845">
    <property type="component" value="Unassembled WGS sequence"/>
</dbReference>
<dbReference type="SUPFAM" id="SSF48498">
    <property type="entry name" value="Tetracyclin repressor-like, C-terminal domain"/>
    <property type="match status" value="1"/>
</dbReference>
<dbReference type="Pfam" id="PF13977">
    <property type="entry name" value="TetR_C_6"/>
    <property type="match status" value="1"/>
</dbReference>
<keyword evidence="3 5" id="KW-0238">DNA-binding</keyword>
<keyword evidence="8" id="KW-1185">Reference proteome</keyword>
<dbReference type="InterPro" id="IPR001647">
    <property type="entry name" value="HTH_TetR"/>
</dbReference>
<keyword evidence="1" id="KW-0678">Repressor</keyword>
<comment type="caution">
    <text evidence="7">The sequence shown here is derived from an EMBL/GenBank/DDBJ whole genome shotgun (WGS) entry which is preliminary data.</text>
</comment>
<dbReference type="Gene3D" id="1.10.357.10">
    <property type="entry name" value="Tetracycline Repressor, domain 2"/>
    <property type="match status" value="1"/>
</dbReference>
<evidence type="ECO:0000313" key="7">
    <source>
        <dbReference type="EMBL" id="RED44648.1"/>
    </source>
</evidence>
<evidence type="ECO:0000256" key="1">
    <source>
        <dbReference type="ARBA" id="ARBA00022491"/>
    </source>
</evidence>
<dbReference type="EMBL" id="QRDW01000014">
    <property type="protein sequence ID" value="RED44648.1"/>
    <property type="molecule type" value="Genomic_DNA"/>
</dbReference>
<dbReference type="PANTHER" id="PTHR30055">
    <property type="entry name" value="HTH-TYPE TRANSCRIPTIONAL REGULATOR RUTR"/>
    <property type="match status" value="1"/>
</dbReference>
<dbReference type="Pfam" id="PF00440">
    <property type="entry name" value="TetR_N"/>
    <property type="match status" value="1"/>
</dbReference>
<dbReference type="RefSeq" id="WP_115938945.1">
    <property type="nucleotide sequence ID" value="NZ_QRDW01000014.1"/>
</dbReference>
<reference evidence="7 8" key="1">
    <citation type="submission" date="2018-07" db="EMBL/GenBank/DDBJ databases">
        <title>Genomic Encyclopedia of Type Strains, Phase III (KMG-III): the genomes of soil and plant-associated and newly described type strains.</title>
        <authorList>
            <person name="Whitman W."/>
        </authorList>
    </citation>
    <scope>NUCLEOTIDE SEQUENCE [LARGE SCALE GENOMIC DNA]</scope>
    <source>
        <strain evidence="7 8">CECT 8488</strain>
    </source>
</reference>
<keyword evidence="4" id="KW-0804">Transcription</keyword>
<feature type="domain" description="HTH tetR-type" evidence="6">
    <location>
        <begin position="18"/>
        <end position="78"/>
    </location>
</feature>
<dbReference type="InterPro" id="IPR039538">
    <property type="entry name" value="BetI_C"/>
</dbReference>
<evidence type="ECO:0000313" key="8">
    <source>
        <dbReference type="Proteomes" id="UP000256845"/>
    </source>
</evidence>
<dbReference type="GO" id="GO:0000976">
    <property type="term" value="F:transcription cis-regulatory region binding"/>
    <property type="evidence" value="ECO:0007669"/>
    <property type="project" value="TreeGrafter"/>
</dbReference>
<dbReference type="PRINTS" id="PR00455">
    <property type="entry name" value="HTHTETR"/>
</dbReference>
<dbReference type="OrthoDB" id="7336460at2"/>
<dbReference type="AlphaFoldDB" id="A0A3D9H553"/>
<dbReference type="SUPFAM" id="SSF46689">
    <property type="entry name" value="Homeodomain-like"/>
    <property type="match status" value="1"/>
</dbReference>
<dbReference type="InterPro" id="IPR009057">
    <property type="entry name" value="Homeodomain-like_sf"/>
</dbReference>
<accession>A0A3D9H553</accession>
<dbReference type="PROSITE" id="PS50977">
    <property type="entry name" value="HTH_TETR_2"/>
    <property type="match status" value="1"/>
</dbReference>
<name>A0A3D9H553_9PROT</name>
<dbReference type="GO" id="GO:0003700">
    <property type="term" value="F:DNA-binding transcription factor activity"/>
    <property type="evidence" value="ECO:0007669"/>
    <property type="project" value="TreeGrafter"/>
</dbReference>
<dbReference type="PANTHER" id="PTHR30055:SF234">
    <property type="entry name" value="HTH-TYPE TRANSCRIPTIONAL REGULATOR BETI"/>
    <property type="match status" value="1"/>
</dbReference>
<gene>
    <name evidence="7" type="ORF">DFP90_11410</name>
</gene>
<organism evidence="7 8">
    <name type="scientific">Aestuariispira insulae</name>
    <dbReference type="NCBI Taxonomy" id="1461337"/>
    <lineage>
        <taxon>Bacteria</taxon>
        <taxon>Pseudomonadati</taxon>
        <taxon>Pseudomonadota</taxon>
        <taxon>Alphaproteobacteria</taxon>
        <taxon>Rhodospirillales</taxon>
        <taxon>Kiloniellaceae</taxon>
        <taxon>Aestuariispira</taxon>
    </lineage>
</organism>
<keyword evidence="2" id="KW-0805">Transcription regulation</keyword>
<evidence type="ECO:0000259" key="6">
    <source>
        <dbReference type="PROSITE" id="PS50977"/>
    </source>
</evidence>
<evidence type="ECO:0000256" key="2">
    <source>
        <dbReference type="ARBA" id="ARBA00023015"/>
    </source>
</evidence>
<feature type="DNA-binding region" description="H-T-H motif" evidence="5">
    <location>
        <begin position="41"/>
        <end position="60"/>
    </location>
</feature>
<dbReference type="InterPro" id="IPR036271">
    <property type="entry name" value="Tet_transcr_reg_TetR-rel_C_sf"/>
</dbReference>
<proteinExistence type="predicted"/>
<evidence type="ECO:0000256" key="3">
    <source>
        <dbReference type="ARBA" id="ARBA00023125"/>
    </source>
</evidence>